<feature type="transmembrane region" description="Helical" evidence="1">
    <location>
        <begin position="36"/>
        <end position="57"/>
    </location>
</feature>
<feature type="transmembrane region" description="Helical" evidence="1">
    <location>
        <begin position="96"/>
        <end position="115"/>
    </location>
</feature>
<dbReference type="EMBL" id="MPUH01000955">
    <property type="protein sequence ID" value="OMJ71802.1"/>
    <property type="molecule type" value="Genomic_DNA"/>
</dbReference>
<keyword evidence="1" id="KW-0472">Membrane</keyword>
<keyword evidence="1" id="KW-0812">Transmembrane</keyword>
<name>A0A1R2B4W0_9CILI</name>
<accession>A0A1R2B4W0</accession>
<organism evidence="2 3">
    <name type="scientific">Stentor coeruleus</name>
    <dbReference type="NCBI Taxonomy" id="5963"/>
    <lineage>
        <taxon>Eukaryota</taxon>
        <taxon>Sar</taxon>
        <taxon>Alveolata</taxon>
        <taxon>Ciliophora</taxon>
        <taxon>Postciliodesmatophora</taxon>
        <taxon>Heterotrichea</taxon>
        <taxon>Heterotrichida</taxon>
        <taxon>Stentoridae</taxon>
        <taxon>Stentor</taxon>
    </lineage>
</organism>
<comment type="caution">
    <text evidence="2">The sequence shown here is derived from an EMBL/GenBank/DDBJ whole genome shotgun (WGS) entry which is preliminary data.</text>
</comment>
<dbReference type="AlphaFoldDB" id="A0A1R2B4W0"/>
<evidence type="ECO:0000313" key="3">
    <source>
        <dbReference type="Proteomes" id="UP000187209"/>
    </source>
</evidence>
<feature type="transmembrane region" description="Helical" evidence="1">
    <location>
        <begin position="159"/>
        <end position="182"/>
    </location>
</feature>
<feature type="transmembrane region" description="Helical" evidence="1">
    <location>
        <begin position="12"/>
        <end position="30"/>
    </location>
</feature>
<keyword evidence="3" id="KW-1185">Reference proteome</keyword>
<feature type="transmembrane region" description="Helical" evidence="1">
    <location>
        <begin position="127"/>
        <end position="147"/>
    </location>
</feature>
<proteinExistence type="predicted"/>
<dbReference type="Proteomes" id="UP000187209">
    <property type="component" value="Unassembled WGS sequence"/>
</dbReference>
<evidence type="ECO:0000313" key="2">
    <source>
        <dbReference type="EMBL" id="OMJ71802.1"/>
    </source>
</evidence>
<protein>
    <submittedName>
        <fullName evidence="2">Uncharacterized protein</fullName>
    </submittedName>
</protein>
<gene>
    <name evidence="2" type="ORF">SteCoe_29894</name>
</gene>
<reference evidence="2 3" key="1">
    <citation type="submission" date="2016-11" db="EMBL/GenBank/DDBJ databases">
        <title>The macronuclear genome of Stentor coeruleus: a giant cell with tiny introns.</title>
        <authorList>
            <person name="Slabodnick M."/>
            <person name="Ruby J.G."/>
            <person name="Reiff S.B."/>
            <person name="Swart E.C."/>
            <person name="Gosai S."/>
            <person name="Prabakaran S."/>
            <person name="Witkowska E."/>
            <person name="Larue G.E."/>
            <person name="Fisher S."/>
            <person name="Freeman R.M."/>
            <person name="Gunawardena J."/>
            <person name="Chu W."/>
            <person name="Stover N.A."/>
            <person name="Gregory B.D."/>
            <person name="Nowacki M."/>
            <person name="Derisi J."/>
            <person name="Roy S.W."/>
            <person name="Marshall W.F."/>
            <person name="Sood P."/>
        </authorList>
    </citation>
    <scope>NUCLEOTIDE SEQUENCE [LARGE SCALE GENOMIC DNA]</scope>
    <source>
        <strain evidence="2">WM001</strain>
    </source>
</reference>
<keyword evidence="1" id="KW-1133">Transmembrane helix</keyword>
<evidence type="ECO:0000256" key="1">
    <source>
        <dbReference type="SAM" id="Phobius"/>
    </source>
</evidence>
<feature type="transmembrane region" description="Helical" evidence="1">
    <location>
        <begin position="69"/>
        <end position="90"/>
    </location>
</feature>
<sequence length="215" mass="25174">MSKELIIKIIRISAILALTPVTIIVLIPWIPGSLFFLTVWGFFLTNCYFFIGLFIRNSKQKKKFLSRHYAILWGLNWIITLVYWSILFSIDPTPVYLRIIFHTFPIFFTAIEFPFNDAKLKRKHYKSLYFVMLAYFILYCITTLVNGEGIYPGIDFSSIFIVYVIIASIVISIIVLEIGRVIKNKITQDNKKTLRENDVEIPETKVRRYNLINSP</sequence>
<dbReference type="OrthoDB" id="291857at2759"/>